<dbReference type="EMBL" id="HBUF01590709">
    <property type="protein sequence ID" value="CAG6773280.1"/>
    <property type="molecule type" value="Transcribed_RNA"/>
</dbReference>
<dbReference type="EMBL" id="HBUF01340178">
    <property type="protein sequence ID" value="CAG6701884.1"/>
    <property type="molecule type" value="Transcribed_RNA"/>
</dbReference>
<dbReference type="EMBL" id="HBUF01289828">
    <property type="protein sequence ID" value="CAG6688992.1"/>
    <property type="molecule type" value="Transcribed_RNA"/>
</dbReference>
<dbReference type="EMBL" id="HBUF01026158">
    <property type="protein sequence ID" value="CAG6612978.1"/>
    <property type="molecule type" value="Transcribed_RNA"/>
</dbReference>
<dbReference type="EMBL" id="HBUF01590710">
    <property type="protein sequence ID" value="CAG6773281.1"/>
    <property type="molecule type" value="Transcribed_RNA"/>
</dbReference>
<dbReference type="EMBL" id="HBUF01340180">
    <property type="protein sequence ID" value="CAG6701889.1"/>
    <property type="molecule type" value="Transcribed_RNA"/>
</dbReference>
<dbReference type="GO" id="GO:0016192">
    <property type="term" value="P:vesicle-mediated transport"/>
    <property type="evidence" value="ECO:0007669"/>
    <property type="project" value="InterPro"/>
</dbReference>
<dbReference type="EMBL" id="HBUF01340179">
    <property type="protein sequence ID" value="CAG6701887.1"/>
    <property type="molecule type" value="Transcribed_RNA"/>
</dbReference>
<dbReference type="EMBL" id="HBUF01340177">
    <property type="protein sequence ID" value="CAG6701882.1"/>
    <property type="molecule type" value="Transcribed_RNA"/>
</dbReference>
<feature type="domain" description="FUZ/MON1/HPS1 first Longin" evidence="2">
    <location>
        <begin position="2"/>
        <end position="149"/>
    </location>
</feature>
<evidence type="ECO:0000259" key="3">
    <source>
        <dbReference type="Pfam" id="PF19037"/>
    </source>
</evidence>
<dbReference type="Pfam" id="PF19038">
    <property type="entry name" value="Fuz_longin_3"/>
    <property type="match status" value="1"/>
</dbReference>
<dbReference type="InterPro" id="IPR043970">
    <property type="entry name" value="FUZ/MON1/HPS1_longin_3"/>
</dbReference>
<dbReference type="EMBL" id="HBUF01026157">
    <property type="protein sequence ID" value="CAG6612977.1"/>
    <property type="molecule type" value="Transcribed_RNA"/>
</dbReference>
<dbReference type="GO" id="GO:0005085">
    <property type="term" value="F:guanyl-nucleotide exchange factor activity"/>
    <property type="evidence" value="ECO:0007669"/>
    <property type="project" value="TreeGrafter"/>
</dbReference>
<dbReference type="InterPro" id="IPR043971">
    <property type="entry name" value="FUZ/MON1/HPS1_longin_2"/>
</dbReference>
<dbReference type="InterPro" id="IPR043972">
    <property type="entry name" value="FUZ/MON1/HPS1_longin_1"/>
</dbReference>
<organism evidence="5">
    <name type="scientific">Cacopsylla melanoneura</name>
    <dbReference type="NCBI Taxonomy" id="428564"/>
    <lineage>
        <taxon>Eukaryota</taxon>
        <taxon>Metazoa</taxon>
        <taxon>Ecdysozoa</taxon>
        <taxon>Arthropoda</taxon>
        <taxon>Hexapoda</taxon>
        <taxon>Insecta</taxon>
        <taxon>Pterygota</taxon>
        <taxon>Neoptera</taxon>
        <taxon>Paraneoptera</taxon>
        <taxon>Hemiptera</taxon>
        <taxon>Sternorrhyncha</taxon>
        <taxon>Psylloidea</taxon>
        <taxon>Psyllidae</taxon>
        <taxon>Psyllinae</taxon>
        <taxon>Cacopsylla</taxon>
    </lineage>
</organism>
<dbReference type="PANTHER" id="PTHR12761:SF1">
    <property type="entry name" value="BLOC-3 COMPLEX MEMBER HPS1"/>
    <property type="match status" value="1"/>
</dbReference>
<dbReference type="InterPro" id="IPR026053">
    <property type="entry name" value="HPS1"/>
</dbReference>
<name>A0A8D8U9C3_9HEMI</name>
<dbReference type="EMBL" id="HBUF01026159">
    <property type="protein sequence ID" value="CAG6612979.1"/>
    <property type="molecule type" value="Transcribed_RNA"/>
</dbReference>
<evidence type="ECO:0000313" key="5">
    <source>
        <dbReference type="EMBL" id="CAG6701889.1"/>
    </source>
</evidence>
<feature type="region of interest" description="Disordered" evidence="1">
    <location>
        <begin position="239"/>
        <end position="260"/>
    </location>
</feature>
<dbReference type="AlphaFoldDB" id="A0A8D8U9C3"/>
<dbReference type="Pfam" id="PF19037">
    <property type="entry name" value="Fuz_longin_2"/>
    <property type="match status" value="1"/>
</dbReference>
<evidence type="ECO:0000259" key="2">
    <source>
        <dbReference type="Pfam" id="PF19036"/>
    </source>
</evidence>
<dbReference type="Pfam" id="PF19036">
    <property type="entry name" value="Fuz_longin_1"/>
    <property type="match status" value="1"/>
</dbReference>
<protein>
    <submittedName>
        <fullName evidence="5">Hermansky-Pudlak syndrome 1 protein homolog</fullName>
    </submittedName>
</protein>
<dbReference type="GO" id="GO:0031085">
    <property type="term" value="C:BLOC-3 complex"/>
    <property type="evidence" value="ECO:0007669"/>
    <property type="project" value="TreeGrafter"/>
</dbReference>
<feature type="domain" description="FUZ/MON1/HPS1 second Longin" evidence="3">
    <location>
        <begin position="193"/>
        <end position="330"/>
    </location>
</feature>
<accession>A0A8D8U9C3</accession>
<reference evidence="5" key="1">
    <citation type="submission" date="2021-05" db="EMBL/GenBank/DDBJ databases">
        <authorList>
            <person name="Alioto T."/>
            <person name="Alioto T."/>
            <person name="Gomez Garrido J."/>
        </authorList>
    </citation>
    <scope>NUCLEOTIDE SEQUENCE</scope>
</reference>
<dbReference type="EMBL" id="HBUF01340181">
    <property type="protein sequence ID" value="CAG6701891.1"/>
    <property type="molecule type" value="Transcribed_RNA"/>
</dbReference>
<feature type="domain" description="FUZ/MON1/HPS1 third Longin" evidence="4">
    <location>
        <begin position="491"/>
        <end position="640"/>
    </location>
</feature>
<dbReference type="PANTHER" id="PTHR12761">
    <property type="entry name" value="HERMANSKY-PUDLAK SYNDROME PROTEIN 1"/>
    <property type="match status" value="1"/>
</dbReference>
<dbReference type="EMBL" id="HBUF01289829">
    <property type="protein sequence ID" value="CAG6688994.1"/>
    <property type="molecule type" value="Transcribed_RNA"/>
</dbReference>
<evidence type="ECO:0000256" key="1">
    <source>
        <dbReference type="SAM" id="MobiDB-lite"/>
    </source>
</evidence>
<sequence>MKCILIFDQLNDVMYSKCDPGFVKHLKKYARKEGFNLDKEENKEDKTLSTDELIQIFSPIVTSARVMGWQFSNSYISIQCDDGINLVFDEYMGHILIIIGKGEVQWLQRVIKTCSFFIKNLCGPDITLLRESSQVHDLLSNMIDTWCSLRHSDQNVLVEGVEQLSVSSELAATAIKALEMSAMCYKKIADFQNVHSFVLVHNKILSLYSSSRNNVDLCAADIITLSIIATSLQSCNKGTSTSSGDYSEHESKATTSEEEFYSLEASPTVRRKNQQQSNSSPVFNKDQTFSSVLLLTPRFLPHAVHISFLAPHIPLFTVLEVDNDYATESLCSSFYFTYCIQVLIHREDKKKVKSTFQTLDDAMKCLFEILKRKRGIVKSAPSHLTKQLSHKWDNIKKCFNEFAKHDSEDHLVRIESNLKPFVDQLRSLTRFLCLDQSVIILLETPGKKSTQIVHHHLNNFYDFLTVKALKNFDLSSGSTLSIHKYLQDFPGLVHFIYVDRKTHRVVAPTLNLGSTQCLISADKLWKMVDMGQQYLHDGYLQIIWKDSTFSYSYFCWFENSSGAPLKPSRTPVNLMEYVSIPGILCGDFYQRLISKCFAKKSSGGGWSGVKCYELYCVHLSLATSSCILEHTRRLAATVWEVSGIPTLNTDFV</sequence>
<proteinExistence type="predicted"/>
<evidence type="ECO:0000259" key="4">
    <source>
        <dbReference type="Pfam" id="PF19038"/>
    </source>
</evidence>